<gene>
    <name evidence="1" type="ORF">Cni_G16704</name>
</gene>
<accession>A0AAQ3KGH5</accession>
<protein>
    <submittedName>
        <fullName evidence="1">Uncharacterized protein</fullName>
    </submittedName>
</protein>
<dbReference type="GO" id="GO:0007005">
    <property type="term" value="P:mitochondrion organization"/>
    <property type="evidence" value="ECO:0007669"/>
    <property type="project" value="InterPro"/>
</dbReference>
<dbReference type="AlphaFoldDB" id="A0AAQ3KGH5"/>
<dbReference type="GO" id="GO:0005739">
    <property type="term" value="C:mitochondrion"/>
    <property type="evidence" value="ECO:0007669"/>
    <property type="project" value="TreeGrafter"/>
</dbReference>
<dbReference type="GO" id="GO:0005634">
    <property type="term" value="C:nucleus"/>
    <property type="evidence" value="ECO:0007669"/>
    <property type="project" value="TreeGrafter"/>
</dbReference>
<evidence type="ECO:0000313" key="1">
    <source>
        <dbReference type="EMBL" id="WOL07954.1"/>
    </source>
</evidence>
<evidence type="ECO:0000313" key="2">
    <source>
        <dbReference type="Proteomes" id="UP001327560"/>
    </source>
</evidence>
<name>A0AAQ3KGH5_9LILI</name>
<dbReference type="EMBL" id="CP136894">
    <property type="protein sequence ID" value="WOL07954.1"/>
    <property type="molecule type" value="Genomic_DNA"/>
</dbReference>
<dbReference type="InterPro" id="IPR055304">
    <property type="entry name" value="CHCHD2/10-like"/>
</dbReference>
<dbReference type="Proteomes" id="UP001327560">
    <property type="component" value="Chromosome 5"/>
</dbReference>
<dbReference type="PANTHER" id="PTHR13523:SF2">
    <property type="entry name" value="COILED-COIL-HELIX-COILED-COIL-HELIX DOMAIN CONTAINING 2, ISOFORM A-RELATED"/>
    <property type="match status" value="1"/>
</dbReference>
<organism evidence="1 2">
    <name type="scientific">Canna indica</name>
    <name type="common">Indian-shot</name>
    <dbReference type="NCBI Taxonomy" id="4628"/>
    <lineage>
        <taxon>Eukaryota</taxon>
        <taxon>Viridiplantae</taxon>
        <taxon>Streptophyta</taxon>
        <taxon>Embryophyta</taxon>
        <taxon>Tracheophyta</taxon>
        <taxon>Spermatophyta</taxon>
        <taxon>Magnoliopsida</taxon>
        <taxon>Liliopsida</taxon>
        <taxon>Zingiberales</taxon>
        <taxon>Cannaceae</taxon>
        <taxon>Canna</taxon>
    </lineage>
</organism>
<reference evidence="1 2" key="1">
    <citation type="submission" date="2023-10" db="EMBL/GenBank/DDBJ databases">
        <title>Chromosome-scale genome assembly provides insights into flower coloration mechanisms of Canna indica.</title>
        <authorList>
            <person name="Li C."/>
        </authorList>
    </citation>
    <scope>NUCLEOTIDE SEQUENCE [LARGE SCALE GENOMIC DNA]</scope>
    <source>
        <tissue evidence="1">Flower</tissue>
    </source>
</reference>
<keyword evidence="2" id="KW-1185">Reference proteome</keyword>
<sequence length="226" mass="24495">MALGETARLPRLLAILGEMRRGWRSPCGGRNRRRRSLTRVVERHLHPRLLSKDMDVFVLVFETGVWLGWSTGGLWIGKRIEQELEAELDVLVEEGSSLGHASSKLEWSFNPSCCSTPYPDEEPSSTNTSSLASNSCSGWRIYLGGIGFIVSQGMAFGMGNAIAHRAVHAVMGPHTTQHETVVPEAPSSAAPMGNAIGSDACNIHSKAFQSCILVVISSNVSSTWTC</sequence>
<proteinExistence type="predicted"/>
<dbReference type="PANTHER" id="PTHR13523">
    <property type="entry name" value="COILED-COIL-HELIX-COILED-COIL-HELIX DOMAIN CONTAINING 2/NUR77"/>
    <property type="match status" value="1"/>
</dbReference>